<reference evidence="7 8" key="1">
    <citation type="submission" date="2018-07" db="EMBL/GenBank/DDBJ databases">
        <title>Genomic Encyclopedia of Type Strains, Phase IV (KMG-IV): sequencing the most valuable type-strain genomes for metagenomic binning, comparative biology and taxonomic classification.</title>
        <authorList>
            <person name="Goeker M."/>
        </authorList>
    </citation>
    <scope>NUCLEOTIDE SEQUENCE [LARGE SCALE GENOMIC DNA]</scope>
    <source>
        <strain evidence="7 8">DSM 4134</strain>
    </source>
</reference>
<dbReference type="PANTHER" id="PTHR34478">
    <property type="entry name" value="PROTEIN LEMA"/>
    <property type="match status" value="1"/>
</dbReference>
<evidence type="ECO:0000256" key="5">
    <source>
        <dbReference type="ARBA" id="ARBA00023136"/>
    </source>
</evidence>
<evidence type="ECO:0000313" key="7">
    <source>
        <dbReference type="EMBL" id="REE05552.1"/>
    </source>
</evidence>
<comment type="caution">
    <text evidence="7">The sequence shown here is derived from an EMBL/GenBank/DDBJ whole genome shotgun (WGS) entry which is preliminary data.</text>
</comment>
<proteinExistence type="inferred from homology"/>
<keyword evidence="8" id="KW-1185">Reference proteome</keyword>
<keyword evidence="3 6" id="KW-0812">Transmembrane</keyword>
<organism evidence="7 8">
    <name type="scientific">Marinoscillum furvescens DSM 4134</name>
    <dbReference type="NCBI Taxonomy" id="1122208"/>
    <lineage>
        <taxon>Bacteria</taxon>
        <taxon>Pseudomonadati</taxon>
        <taxon>Bacteroidota</taxon>
        <taxon>Cytophagia</taxon>
        <taxon>Cytophagales</taxon>
        <taxon>Reichenbachiellaceae</taxon>
        <taxon>Marinoscillum</taxon>
    </lineage>
</organism>
<feature type="transmembrane region" description="Helical" evidence="6">
    <location>
        <begin position="6"/>
        <end position="22"/>
    </location>
</feature>
<evidence type="ECO:0000256" key="6">
    <source>
        <dbReference type="SAM" id="Phobius"/>
    </source>
</evidence>
<dbReference type="Pfam" id="PF04011">
    <property type="entry name" value="LemA"/>
    <property type="match status" value="1"/>
</dbReference>
<dbReference type="PANTHER" id="PTHR34478:SF2">
    <property type="entry name" value="MEMBRANE PROTEIN"/>
    <property type="match status" value="1"/>
</dbReference>
<dbReference type="GO" id="GO:0016020">
    <property type="term" value="C:membrane"/>
    <property type="evidence" value="ECO:0007669"/>
    <property type="project" value="UniProtKB-SubCell"/>
</dbReference>
<accession>A0A3D9LJX6</accession>
<dbReference type="OrthoDB" id="9804152at2"/>
<protein>
    <submittedName>
        <fullName evidence="7">LemA protein</fullName>
    </submittedName>
</protein>
<dbReference type="EMBL" id="QREG01000001">
    <property type="protein sequence ID" value="REE05552.1"/>
    <property type="molecule type" value="Genomic_DNA"/>
</dbReference>
<evidence type="ECO:0000256" key="1">
    <source>
        <dbReference type="ARBA" id="ARBA00004167"/>
    </source>
</evidence>
<dbReference type="AlphaFoldDB" id="A0A3D9LJX6"/>
<gene>
    <name evidence="7" type="ORF">C7460_10168</name>
</gene>
<evidence type="ECO:0000256" key="4">
    <source>
        <dbReference type="ARBA" id="ARBA00022989"/>
    </source>
</evidence>
<keyword evidence="5 6" id="KW-0472">Membrane</keyword>
<comment type="subcellular location">
    <subcellularLocation>
        <location evidence="1">Membrane</location>
        <topology evidence="1">Single-pass membrane protein</topology>
    </subcellularLocation>
</comment>
<keyword evidence="4 6" id="KW-1133">Transmembrane helix</keyword>
<dbReference type="Gene3D" id="1.20.1440.20">
    <property type="entry name" value="LemA-like domain"/>
    <property type="match status" value="1"/>
</dbReference>
<evidence type="ECO:0000256" key="3">
    <source>
        <dbReference type="ARBA" id="ARBA00022692"/>
    </source>
</evidence>
<dbReference type="SUPFAM" id="SSF140478">
    <property type="entry name" value="LemA-like"/>
    <property type="match status" value="1"/>
</dbReference>
<comment type="similarity">
    <text evidence="2">Belongs to the LemA family.</text>
</comment>
<name>A0A3D9LJX6_MARFU</name>
<evidence type="ECO:0000256" key="2">
    <source>
        <dbReference type="ARBA" id="ARBA00008854"/>
    </source>
</evidence>
<dbReference type="InterPro" id="IPR023353">
    <property type="entry name" value="LemA-like_dom_sf"/>
</dbReference>
<sequence>MNKKWIVLIVIAIVGIWLYSSITGKYNTMVAKEETVNTQWSNVETQYQRRNDLIPNLVNTVKGFAQQEKDVLTQVTEARSKASSINLNAGDLTPEKLQQFQAAQGQLNGALSRLLVTVEKYPELKSNQNFLELQAQLEGTENRIAVARRRFNESAQDYNTYIRSFPERVYASMFDFERKPLFEADAGAEKAPEVQF</sequence>
<evidence type="ECO:0000313" key="8">
    <source>
        <dbReference type="Proteomes" id="UP000256779"/>
    </source>
</evidence>
<dbReference type="Proteomes" id="UP000256779">
    <property type="component" value="Unassembled WGS sequence"/>
</dbReference>
<dbReference type="InterPro" id="IPR007156">
    <property type="entry name" value="MamQ_LemA"/>
</dbReference>
<dbReference type="RefSeq" id="WP_115866074.1">
    <property type="nucleotide sequence ID" value="NZ_QREG01000001.1"/>
</dbReference>